<reference evidence="1" key="1">
    <citation type="submission" date="2014-11" db="EMBL/GenBank/DDBJ databases">
        <authorList>
            <person name="Amaro Gonzalez C."/>
        </authorList>
    </citation>
    <scope>NUCLEOTIDE SEQUENCE</scope>
</reference>
<dbReference type="AlphaFoldDB" id="A0A0E9S3Z9"/>
<dbReference type="EMBL" id="GBXM01105933">
    <property type="protein sequence ID" value="JAH02644.1"/>
    <property type="molecule type" value="Transcribed_RNA"/>
</dbReference>
<dbReference type="EMBL" id="GBXM01085591">
    <property type="protein sequence ID" value="JAH22986.1"/>
    <property type="molecule type" value="Transcribed_RNA"/>
</dbReference>
<dbReference type="EMBL" id="GBXM01087966">
    <property type="protein sequence ID" value="JAH20611.1"/>
    <property type="molecule type" value="Transcribed_RNA"/>
</dbReference>
<dbReference type="EMBL" id="GBXM01073202">
    <property type="protein sequence ID" value="JAH35375.1"/>
    <property type="molecule type" value="Transcribed_RNA"/>
</dbReference>
<accession>A0A0E9S3Z9</accession>
<organism evidence="1">
    <name type="scientific">Anguilla anguilla</name>
    <name type="common">European freshwater eel</name>
    <name type="synonym">Muraena anguilla</name>
    <dbReference type="NCBI Taxonomy" id="7936"/>
    <lineage>
        <taxon>Eukaryota</taxon>
        <taxon>Metazoa</taxon>
        <taxon>Chordata</taxon>
        <taxon>Craniata</taxon>
        <taxon>Vertebrata</taxon>
        <taxon>Euteleostomi</taxon>
        <taxon>Actinopterygii</taxon>
        <taxon>Neopterygii</taxon>
        <taxon>Teleostei</taxon>
        <taxon>Anguilliformes</taxon>
        <taxon>Anguillidae</taxon>
        <taxon>Anguilla</taxon>
    </lineage>
</organism>
<proteinExistence type="predicted"/>
<sequence>MLDCGRQVMNCLGIQDGLIMEGKRPSRLTSLGCHLVRQ</sequence>
<reference evidence="1" key="2">
    <citation type="journal article" date="2015" name="Fish Shellfish Immunol.">
        <title>Early steps in the European eel (Anguilla anguilla)-Vibrio vulnificus interaction in the gills: Role of the RtxA13 toxin.</title>
        <authorList>
            <person name="Callol A."/>
            <person name="Pajuelo D."/>
            <person name="Ebbesson L."/>
            <person name="Teles M."/>
            <person name="MacKenzie S."/>
            <person name="Amaro C."/>
        </authorList>
    </citation>
    <scope>NUCLEOTIDE SEQUENCE</scope>
</reference>
<evidence type="ECO:0000313" key="1">
    <source>
        <dbReference type="EMBL" id="JAH35375.1"/>
    </source>
</evidence>
<name>A0A0E9S3Z9_ANGAN</name>
<protein>
    <submittedName>
        <fullName evidence="1">Uncharacterized protein</fullName>
    </submittedName>
</protein>